<dbReference type="HOGENOM" id="CLU_008455_13_3_1"/>
<feature type="transmembrane region" description="Helical" evidence="5">
    <location>
        <begin position="366"/>
        <end position="389"/>
    </location>
</feature>
<accession>G3B0Q3</accession>
<keyword evidence="8" id="KW-1185">Reference proteome</keyword>
<evidence type="ECO:0000256" key="2">
    <source>
        <dbReference type="ARBA" id="ARBA00022692"/>
    </source>
</evidence>
<dbReference type="PANTHER" id="PTHR23502">
    <property type="entry name" value="MAJOR FACILITATOR SUPERFAMILY"/>
    <property type="match status" value="1"/>
</dbReference>
<feature type="domain" description="Major facilitator superfamily (MFS) profile" evidence="6">
    <location>
        <begin position="64"/>
        <end position="530"/>
    </location>
</feature>
<dbReference type="Gene3D" id="1.20.1250.20">
    <property type="entry name" value="MFS general substrate transporter like domains"/>
    <property type="match status" value="1"/>
</dbReference>
<feature type="transmembrane region" description="Helical" evidence="5">
    <location>
        <begin position="133"/>
        <end position="152"/>
    </location>
</feature>
<dbReference type="GO" id="GO:0005886">
    <property type="term" value="C:plasma membrane"/>
    <property type="evidence" value="ECO:0007669"/>
    <property type="project" value="TreeGrafter"/>
</dbReference>
<name>G3B0Q3_CANTC</name>
<feature type="transmembrane region" description="Helical" evidence="5">
    <location>
        <begin position="327"/>
        <end position="346"/>
    </location>
</feature>
<dbReference type="SUPFAM" id="SSF103473">
    <property type="entry name" value="MFS general substrate transporter"/>
    <property type="match status" value="1"/>
</dbReference>
<evidence type="ECO:0000256" key="4">
    <source>
        <dbReference type="ARBA" id="ARBA00023136"/>
    </source>
</evidence>
<feature type="transmembrane region" description="Helical" evidence="5">
    <location>
        <begin position="504"/>
        <end position="525"/>
    </location>
</feature>
<evidence type="ECO:0000256" key="3">
    <source>
        <dbReference type="ARBA" id="ARBA00022989"/>
    </source>
</evidence>
<dbReference type="InterPro" id="IPR020846">
    <property type="entry name" value="MFS_dom"/>
</dbReference>
<sequence length="539" mass="60039">MFNLELDKTVKNDYAIPGTAVIIGKDVDEVDQLGLLRKKGTDIILDPQPSSDPNDPLNWSMPRKLLHFFLLCFIAATVAAASAFNGPLYTEMALVYGVSYSELNTATAIQFLFVAIGCYFSQPLANKFGRRPVYLVSVMLSIIASLCFGLKLTQGANYAYSILNGLSVGPVDSLVEVSICDVFFLHEQGSYLAIYALALGIGTALAPLIAGYIDVGQDMSWCGKWTSITCGVLFVAMFLFSEESLYHRENISKTSEFIAVLGSNTGENVSESSSNDKHKEMVEVSRVTGSIPPAKSYFQRMKLISTDQATSSSWYELLIVPMYTARYPSVIWASITYGIQICWLSYYSTTSSEFYMSPPYNFSGSAVGLTSLGMLAGYVCGCSYSFFLSDWFQLKATRMNNGIFEPEFRLLLMPFPILVNMAGLFMYGLGVYYGLHWSVSVIGIGFFSFSMASISSLSITYVLQSYPKQASQTITVILVARNLIAMVFTFITQDWLEGVGMVNMSIMLVVFCAFFNFLFLVFSFWGKKMRKWTTKWYFR</sequence>
<dbReference type="Pfam" id="PF07690">
    <property type="entry name" value="MFS_1"/>
    <property type="match status" value="1"/>
</dbReference>
<feature type="transmembrane region" description="Helical" evidence="5">
    <location>
        <begin position="192"/>
        <end position="213"/>
    </location>
</feature>
<evidence type="ECO:0000259" key="6">
    <source>
        <dbReference type="PROSITE" id="PS50850"/>
    </source>
</evidence>
<dbReference type="AlphaFoldDB" id="G3B0Q3"/>
<comment type="subcellular location">
    <subcellularLocation>
        <location evidence="1">Membrane</location>
        <topology evidence="1">Multi-pass membrane protein</topology>
    </subcellularLocation>
</comment>
<organism evidence="8">
    <name type="scientific">Candida tenuis (strain ATCC 10573 / BCRC 21748 / CBS 615 / JCM 9827 / NBRC 10315 / NRRL Y-1498 / VKM Y-70)</name>
    <name type="common">Yeast</name>
    <name type="synonym">Yamadazyma tenuis</name>
    <dbReference type="NCBI Taxonomy" id="590646"/>
    <lineage>
        <taxon>Eukaryota</taxon>
        <taxon>Fungi</taxon>
        <taxon>Dikarya</taxon>
        <taxon>Ascomycota</taxon>
        <taxon>Saccharomycotina</taxon>
        <taxon>Pichiomycetes</taxon>
        <taxon>Debaryomycetaceae</taxon>
        <taxon>Yamadazyma</taxon>
    </lineage>
</organism>
<dbReference type="eggNOG" id="KOG0255">
    <property type="taxonomic scope" value="Eukaryota"/>
</dbReference>
<dbReference type="OrthoDB" id="5215911at2759"/>
<keyword evidence="4 5" id="KW-0472">Membrane</keyword>
<dbReference type="PANTHER" id="PTHR23502:SF34">
    <property type="entry name" value="PROTEIN HOL1"/>
    <property type="match status" value="1"/>
</dbReference>
<feature type="transmembrane region" description="Helical" evidence="5">
    <location>
        <begin position="410"/>
        <end position="435"/>
    </location>
</feature>
<reference evidence="7 8" key="1">
    <citation type="journal article" date="2011" name="Proc. Natl. Acad. Sci. U.S.A.">
        <title>Comparative genomics of xylose-fermenting fungi for enhanced biofuel production.</title>
        <authorList>
            <person name="Wohlbach D.J."/>
            <person name="Kuo A."/>
            <person name="Sato T.K."/>
            <person name="Potts K.M."/>
            <person name="Salamov A.A."/>
            <person name="LaButti K.M."/>
            <person name="Sun H."/>
            <person name="Clum A."/>
            <person name="Pangilinan J.L."/>
            <person name="Lindquist E.A."/>
            <person name="Lucas S."/>
            <person name="Lapidus A."/>
            <person name="Jin M."/>
            <person name="Gunawan C."/>
            <person name="Balan V."/>
            <person name="Dale B.E."/>
            <person name="Jeffries T.W."/>
            <person name="Zinkel R."/>
            <person name="Barry K.W."/>
            <person name="Grigoriev I.V."/>
            <person name="Gasch A.P."/>
        </authorList>
    </citation>
    <scope>NUCLEOTIDE SEQUENCE [LARGE SCALE GENOMIC DNA]</scope>
    <source>
        <strain evidence="8">ATCC 10573 / BCRC 21748 / CBS 615 / JCM 9827 / NBRC 10315 / NRRL Y-1498 / VKM Y-70</strain>
    </source>
</reference>
<dbReference type="PROSITE" id="PS50850">
    <property type="entry name" value="MFS"/>
    <property type="match status" value="1"/>
</dbReference>
<protein>
    <recommendedName>
        <fullName evidence="6">Major facilitator superfamily (MFS) profile domain-containing protein</fullName>
    </recommendedName>
</protein>
<evidence type="ECO:0000313" key="8">
    <source>
        <dbReference type="Proteomes" id="UP000000707"/>
    </source>
</evidence>
<keyword evidence="3 5" id="KW-1133">Transmembrane helix</keyword>
<feature type="transmembrane region" description="Helical" evidence="5">
    <location>
        <begin position="103"/>
        <end position="121"/>
    </location>
</feature>
<dbReference type="InterPro" id="IPR011701">
    <property type="entry name" value="MFS"/>
</dbReference>
<feature type="transmembrane region" description="Helical" evidence="5">
    <location>
        <begin position="65"/>
        <end position="83"/>
    </location>
</feature>
<dbReference type="InterPro" id="IPR036259">
    <property type="entry name" value="MFS_trans_sf"/>
</dbReference>
<dbReference type="Proteomes" id="UP000000707">
    <property type="component" value="Unassembled WGS sequence"/>
</dbReference>
<evidence type="ECO:0000256" key="5">
    <source>
        <dbReference type="SAM" id="Phobius"/>
    </source>
</evidence>
<dbReference type="GO" id="GO:0022857">
    <property type="term" value="F:transmembrane transporter activity"/>
    <property type="evidence" value="ECO:0007669"/>
    <property type="project" value="InterPro"/>
</dbReference>
<proteinExistence type="predicted"/>
<feature type="transmembrane region" description="Helical" evidence="5">
    <location>
        <begin position="474"/>
        <end position="492"/>
    </location>
</feature>
<gene>
    <name evidence="7" type="ORF">CANTEDRAFT_129703</name>
</gene>
<keyword evidence="2 5" id="KW-0812">Transmembrane</keyword>
<dbReference type="EMBL" id="GL996514">
    <property type="protein sequence ID" value="EGV65446.1"/>
    <property type="molecule type" value="Genomic_DNA"/>
</dbReference>
<evidence type="ECO:0000256" key="1">
    <source>
        <dbReference type="ARBA" id="ARBA00004141"/>
    </source>
</evidence>
<feature type="transmembrane region" description="Helical" evidence="5">
    <location>
        <begin position="441"/>
        <end position="462"/>
    </location>
</feature>
<evidence type="ECO:0000313" key="7">
    <source>
        <dbReference type="EMBL" id="EGV65446.1"/>
    </source>
</evidence>